<proteinExistence type="predicted"/>
<organism evidence="11 12">
    <name type="scientific">Anopheles dirus</name>
    <dbReference type="NCBI Taxonomy" id="7168"/>
    <lineage>
        <taxon>Eukaryota</taxon>
        <taxon>Metazoa</taxon>
        <taxon>Ecdysozoa</taxon>
        <taxon>Arthropoda</taxon>
        <taxon>Hexapoda</taxon>
        <taxon>Insecta</taxon>
        <taxon>Pterygota</taxon>
        <taxon>Neoptera</taxon>
        <taxon>Endopterygota</taxon>
        <taxon>Diptera</taxon>
        <taxon>Nematocera</taxon>
        <taxon>Culicoidea</taxon>
        <taxon>Culicidae</taxon>
        <taxon>Anophelinae</taxon>
        <taxon>Anopheles</taxon>
    </lineage>
</organism>
<dbReference type="PANTHER" id="PTHR21137:SF35">
    <property type="entry name" value="ODORANT RECEPTOR 19A-RELATED"/>
    <property type="match status" value="1"/>
</dbReference>
<reference evidence="11" key="2">
    <citation type="submission" date="2020-05" db="UniProtKB">
        <authorList>
            <consortium name="EnsemblMetazoa"/>
        </authorList>
    </citation>
    <scope>IDENTIFICATION</scope>
    <source>
        <strain evidence="11">WRAIR2</strain>
    </source>
</reference>
<keyword evidence="3" id="KW-0716">Sensory transduction</keyword>
<feature type="transmembrane region" description="Helical" evidence="10">
    <location>
        <begin position="75"/>
        <end position="91"/>
    </location>
</feature>
<evidence type="ECO:0000256" key="2">
    <source>
        <dbReference type="ARBA" id="ARBA00022475"/>
    </source>
</evidence>
<feature type="transmembrane region" description="Helical" evidence="10">
    <location>
        <begin position="184"/>
        <end position="208"/>
    </location>
</feature>
<evidence type="ECO:0000313" key="11">
    <source>
        <dbReference type="EnsemblMetazoa" id="ADIR005418-PA"/>
    </source>
</evidence>
<dbReference type="GO" id="GO:0005549">
    <property type="term" value="F:odorant binding"/>
    <property type="evidence" value="ECO:0007669"/>
    <property type="project" value="InterPro"/>
</dbReference>
<evidence type="ECO:0000256" key="6">
    <source>
        <dbReference type="ARBA" id="ARBA00022989"/>
    </source>
</evidence>
<comment type="subcellular location">
    <subcellularLocation>
        <location evidence="1">Cell membrane</location>
        <topology evidence="1">Multi-pass membrane protein</topology>
    </subcellularLocation>
</comment>
<protein>
    <submittedName>
        <fullName evidence="11">Uncharacterized protein</fullName>
    </submittedName>
</protein>
<keyword evidence="12" id="KW-1185">Reference proteome</keyword>
<dbReference type="AlphaFoldDB" id="A0A182NCQ4"/>
<feature type="transmembrane region" description="Helical" evidence="10">
    <location>
        <begin position="297"/>
        <end position="319"/>
    </location>
</feature>
<dbReference type="STRING" id="7168.A0A182NCQ4"/>
<dbReference type="Proteomes" id="UP000075884">
    <property type="component" value="Unassembled WGS sequence"/>
</dbReference>
<dbReference type="GO" id="GO:0004984">
    <property type="term" value="F:olfactory receptor activity"/>
    <property type="evidence" value="ECO:0007669"/>
    <property type="project" value="InterPro"/>
</dbReference>
<evidence type="ECO:0000256" key="1">
    <source>
        <dbReference type="ARBA" id="ARBA00004651"/>
    </source>
</evidence>
<dbReference type="PANTHER" id="PTHR21137">
    <property type="entry name" value="ODORANT RECEPTOR"/>
    <property type="match status" value="1"/>
</dbReference>
<evidence type="ECO:0000256" key="7">
    <source>
        <dbReference type="ARBA" id="ARBA00023136"/>
    </source>
</evidence>
<keyword evidence="6 10" id="KW-1133">Transmembrane helix</keyword>
<dbReference type="Pfam" id="PF02949">
    <property type="entry name" value="7tm_6"/>
    <property type="match status" value="1"/>
</dbReference>
<keyword evidence="8" id="KW-0675">Receptor</keyword>
<accession>A0A182NCQ4</accession>
<keyword evidence="4 10" id="KW-0812">Transmembrane</keyword>
<feature type="transmembrane region" description="Helical" evidence="10">
    <location>
        <begin position="33"/>
        <end position="55"/>
    </location>
</feature>
<feature type="transmembrane region" description="Helical" evidence="10">
    <location>
        <begin position="272"/>
        <end position="291"/>
    </location>
</feature>
<evidence type="ECO:0000256" key="8">
    <source>
        <dbReference type="ARBA" id="ARBA00023170"/>
    </source>
</evidence>
<evidence type="ECO:0000256" key="5">
    <source>
        <dbReference type="ARBA" id="ARBA00022725"/>
    </source>
</evidence>
<reference evidence="12" key="1">
    <citation type="submission" date="2013-03" db="EMBL/GenBank/DDBJ databases">
        <title>The Genome Sequence of Anopheles dirus WRAIR2.</title>
        <authorList>
            <consortium name="The Broad Institute Genomics Platform"/>
            <person name="Neafsey D.E."/>
            <person name="Walton C."/>
            <person name="Walker B."/>
            <person name="Young S.K."/>
            <person name="Zeng Q."/>
            <person name="Gargeya S."/>
            <person name="Fitzgerald M."/>
            <person name="Haas B."/>
            <person name="Abouelleil A."/>
            <person name="Allen A.W."/>
            <person name="Alvarado L."/>
            <person name="Arachchi H.M."/>
            <person name="Berlin A.M."/>
            <person name="Chapman S.B."/>
            <person name="Gainer-Dewar J."/>
            <person name="Goldberg J."/>
            <person name="Griggs A."/>
            <person name="Gujja S."/>
            <person name="Hansen M."/>
            <person name="Howarth C."/>
            <person name="Imamovic A."/>
            <person name="Ireland A."/>
            <person name="Larimer J."/>
            <person name="McCowan C."/>
            <person name="Murphy C."/>
            <person name="Pearson M."/>
            <person name="Poon T.W."/>
            <person name="Priest M."/>
            <person name="Roberts A."/>
            <person name="Saif S."/>
            <person name="Shea T."/>
            <person name="Sisk P."/>
            <person name="Sykes S."/>
            <person name="Wortman J."/>
            <person name="Nusbaum C."/>
            <person name="Birren B."/>
        </authorList>
    </citation>
    <scope>NUCLEOTIDE SEQUENCE [LARGE SCALE GENOMIC DNA]</scope>
    <source>
        <strain evidence="12">WRAIR2</strain>
    </source>
</reference>
<sequence length="398" mass="45963">MEHAVKKDQFPLNELTIKLLKKLYLWNETPGQALSRVGCMLVALYPIVWLIPSWLFMVSSPDSLTQLLKAANEQIVFFTIFFKLCFFVINFRRWEGLFYALQRAFTSVMHDPDIEIQAILGHVDKSSHLLTKYYSSVLVFNCALYGTFPMLFVLVRYVLTGSYNVPLSTPIEANYFIPGYRTNFWIWLPLDVILNVLLELHGVMLFLVECFTWNMVHSTACMFRVLQVQANQLADHTREDQWGARMETFVTLHDAALRSAWELEEILSGQMLFIYMSTIFALCLGMTVLSIGFTDLYLMVSTGCVFGYCLFQTFSFSYLGTELIEESGAVADAIFHSKWHMQHVRKQKDLGFILMRAHKPVRLTTAKLFVVTRVSFTQVIKQAYTIFTLMSQFLDDTL</sequence>
<name>A0A182NCQ4_9DIPT</name>
<keyword evidence="7 10" id="KW-0472">Membrane</keyword>
<dbReference type="EnsemblMetazoa" id="ADIR005418-RA">
    <property type="protein sequence ID" value="ADIR005418-PA"/>
    <property type="gene ID" value="ADIR005418"/>
</dbReference>
<evidence type="ECO:0000256" key="4">
    <source>
        <dbReference type="ARBA" id="ARBA00022692"/>
    </source>
</evidence>
<evidence type="ECO:0000313" key="12">
    <source>
        <dbReference type="Proteomes" id="UP000075884"/>
    </source>
</evidence>
<dbReference type="GO" id="GO:0005886">
    <property type="term" value="C:plasma membrane"/>
    <property type="evidence" value="ECO:0007669"/>
    <property type="project" value="UniProtKB-SubCell"/>
</dbReference>
<dbReference type="InterPro" id="IPR004117">
    <property type="entry name" value="7tm6_olfct_rcpt"/>
</dbReference>
<dbReference type="GO" id="GO:0007165">
    <property type="term" value="P:signal transduction"/>
    <property type="evidence" value="ECO:0007669"/>
    <property type="project" value="UniProtKB-KW"/>
</dbReference>
<keyword evidence="2" id="KW-1003">Cell membrane</keyword>
<keyword evidence="5" id="KW-0552">Olfaction</keyword>
<feature type="transmembrane region" description="Helical" evidence="10">
    <location>
        <begin position="137"/>
        <end position="159"/>
    </location>
</feature>
<dbReference type="VEuPathDB" id="VectorBase:ADIR005418"/>
<keyword evidence="9" id="KW-0807">Transducer</keyword>
<evidence type="ECO:0000256" key="10">
    <source>
        <dbReference type="SAM" id="Phobius"/>
    </source>
</evidence>
<evidence type="ECO:0000256" key="9">
    <source>
        <dbReference type="ARBA" id="ARBA00023224"/>
    </source>
</evidence>
<evidence type="ECO:0000256" key="3">
    <source>
        <dbReference type="ARBA" id="ARBA00022606"/>
    </source>
</evidence>